<sequence>MHLFTRVVEMNSFSRAAASFNLPPGSATNIIKSLEAHLQVRLLQRTTRRLNLTPEGADYYERCIRLLAELEEVESALTRSGKSLRGKLRIDMPPSLGHLVLMPRLSDFRAQFPEVELMIGLGDRRVDLVAEGVDCALRVGALEDSTLVARQLGRLTVATAASPKYLAAHGYPRTLSELNVHEAVHYFSGRTGRVHDFKFVESGVEKEVKMRSTTAINDADAYVACGIQGVGLIQAPLFMMAPHMTSGALVEVLADKRPRPLPLAAVFPHNRLLAPKVRAFVEWAATVFASCPLLNFDTRRTIQQDEDAPFGGSEDRALSVEGVDPFI</sequence>
<name>A0ABQ1S983_9BURK</name>
<dbReference type="Gene3D" id="3.40.190.290">
    <property type="match status" value="1"/>
</dbReference>
<gene>
    <name evidence="6" type="ORF">GCM10010985_59660</name>
</gene>
<accession>A0ABQ1S983</accession>
<dbReference type="Pfam" id="PF03466">
    <property type="entry name" value="LysR_substrate"/>
    <property type="match status" value="1"/>
</dbReference>
<evidence type="ECO:0000313" key="7">
    <source>
        <dbReference type="Proteomes" id="UP000597138"/>
    </source>
</evidence>
<proteinExistence type="inferred from homology"/>
<dbReference type="PROSITE" id="PS50931">
    <property type="entry name" value="HTH_LYSR"/>
    <property type="match status" value="1"/>
</dbReference>
<evidence type="ECO:0000256" key="2">
    <source>
        <dbReference type="ARBA" id="ARBA00023015"/>
    </source>
</evidence>
<protein>
    <submittedName>
        <fullName evidence="6">LysR family transcriptional regulator</fullName>
    </submittedName>
</protein>
<keyword evidence="2" id="KW-0805">Transcription regulation</keyword>
<keyword evidence="4" id="KW-0804">Transcription</keyword>
<evidence type="ECO:0000256" key="3">
    <source>
        <dbReference type="ARBA" id="ARBA00023125"/>
    </source>
</evidence>
<keyword evidence="7" id="KW-1185">Reference proteome</keyword>
<keyword evidence="3" id="KW-0238">DNA-binding</keyword>
<feature type="domain" description="HTH lysR-type" evidence="5">
    <location>
        <begin position="1"/>
        <end position="53"/>
    </location>
</feature>
<dbReference type="EMBL" id="BMEG01000018">
    <property type="protein sequence ID" value="GGD96981.1"/>
    <property type="molecule type" value="Genomic_DNA"/>
</dbReference>
<evidence type="ECO:0000256" key="4">
    <source>
        <dbReference type="ARBA" id="ARBA00023163"/>
    </source>
</evidence>
<dbReference type="Pfam" id="PF00126">
    <property type="entry name" value="HTH_1"/>
    <property type="match status" value="1"/>
</dbReference>
<evidence type="ECO:0000259" key="5">
    <source>
        <dbReference type="PROSITE" id="PS50931"/>
    </source>
</evidence>
<dbReference type="InterPro" id="IPR058163">
    <property type="entry name" value="LysR-type_TF_proteobact-type"/>
</dbReference>
<reference evidence="7" key="1">
    <citation type="journal article" date="2019" name="Int. J. Syst. Evol. Microbiol.">
        <title>The Global Catalogue of Microorganisms (GCM) 10K type strain sequencing project: providing services to taxonomists for standard genome sequencing and annotation.</title>
        <authorList>
            <consortium name="The Broad Institute Genomics Platform"/>
            <consortium name="The Broad Institute Genome Sequencing Center for Infectious Disease"/>
            <person name="Wu L."/>
            <person name="Ma J."/>
        </authorList>
    </citation>
    <scope>NUCLEOTIDE SEQUENCE [LARGE SCALE GENOMIC DNA]</scope>
    <source>
        <strain evidence="7">CGMCC 1.11013</strain>
    </source>
</reference>
<dbReference type="Gene3D" id="1.10.10.10">
    <property type="entry name" value="Winged helix-like DNA-binding domain superfamily/Winged helix DNA-binding domain"/>
    <property type="match status" value="1"/>
</dbReference>
<evidence type="ECO:0000313" key="6">
    <source>
        <dbReference type="EMBL" id="GGD96981.1"/>
    </source>
</evidence>
<comment type="similarity">
    <text evidence="1">Belongs to the LysR transcriptional regulatory family.</text>
</comment>
<dbReference type="InterPro" id="IPR036390">
    <property type="entry name" value="WH_DNA-bd_sf"/>
</dbReference>
<dbReference type="SUPFAM" id="SSF46785">
    <property type="entry name" value="Winged helix' DNA-binding domain"/>
    <property type="match status" value="1"/>
</dbReference>
<dbReference type="PANTHER" id="PTHR30537:SF72">
    <property type="entry name" value="LYSR FAMILY TRANSCRIPTIONAL REGULATOR"/>
    <property type="match status" value="1"/>
</dbReference>
<dbReference type="CDD" id="cd08472">
    <property type="entry name" value="PBP2_CrgA_like_3"/>
    <property type="match status" value="1"/>
</dbReference>
<dbReference type="InterPro" id="IPR036388">
    <property type="entry name" value="WH-like_DNA-bd_sf"/>
</dbReference>
<evidence type="ECO:0000256" key="1">
    <source>
        <dbReference type="ARBA" id="ARBA00009437"/>
    </source>
</evidence>
<dbReference type="PANTHER" id="PTHR30537">
    <property type="entry name" value="HTH-TYPE TRANSCRIPTIONAL REGULATOR"/>
    <property type="match status" value="1"/>
</dbReference>
<comment type="caution">
    <text evidence="6">The sequence shown here is derived from an EMBL/GenBank/DDBJ whole genome shotgun (WGS) entry which is preliminary data.</text>
</comment>
<organism evidence="6 7">
    <name type="scientific">Caballeronia grimmiae</name>
    <dbReference type="NCBI Taxonomy" id="1071679"/>
    <lineage>
        <taxon>Bacteria</taxon>
        <taxon>Pseudomonadati</taxon>
        <taxon>Pseudomonadota</taxon>
        <taxon>Betaproteobacteria</taxon>
        <taxon>Burkholderiales</taxon>
        <taxon>Burkholderiaceae</taxon>
        <taxon>Caballeronia</taxon>
    </lineage>
</organism>
<dbReference type="SUPFAM" id="SSF53850">
    <property type="entry name" value="Periplasmic binding protein-like II"/>
    <property type="match status" value="1"/>
</dbReference>
<dbReference type="InterPro" id="IPR005119">
    <property type="entry name" value="LysR_subst-bd"/>
</dbReference>
<dbReference type="Proteomes" id="UP000597138">
    <property type="component" value="Unassembled WGS sequence"/>
</dbReference>
<dbReference type="InterPro" id="IPR000847">
    <property type="entry name" value="LysR_HTH_N"/>
</dbReference>